<dbReference type="Proteomes" id="UP000007110">
    <property type="component" value="Unassembled WGS sequence"/>
</dbReference>
<organism evidence="6 7">
    <name type="scientific">Strongylocentrotus purpuratus</name>
    <name type="common">Purple sea urchin</name>
    <dbReference type="NCBI Taxonomy" id="7668"/>
    <lineage>
        <taxon>Eukaryota</taxon>
        <taxon>Metazoa</taxon>
        <taxon>Echinodermata</taxon>
        <taxon>Eleutherozoa</taxon>
        <taxon>Echinozoa</taxon>
        <taxon>Echinoidea</taxon>
        <taxon>Euechinoidea</taxon>
        <taxon>Echinacea</taxon>
        <taxon>Camarodonta</taxon>
        <taxon>Echinidea</taxon>
        <taxon>Strongylocentrotidae</taxon>
        <taxon>Strongylocentrotus</taxon>
    </lineage>
</organism>
<proteinExistence type="predicted"/>
<evidence type="ECO:0000256" key="1">
    <source>
        <dbReference type="SAM" id="Coils"/>
    </source>
</evidence>
<evidence type="ECO:0000313" key="7">
    <source>
        <dbReference type="Proteomes" id="UP000007110"/>
    </source>
</evidence>
<dbReference type="PROSITE" id="PS50104">
    <property type="entry name" value="TIR"/>
    <property type="match status" value="2"/>
</dbReference>
<accession>A0A7M7PMM3</accession>
<dbReference type="InterPro" id="IPR000157">
    <property type="entry name" value="TIR_dom"/>
</dbReference>
<dbReference type="Pfam" id="PF13676">
    <property type="entry name" value="TIR_2"/>
    <property type="match status" value="2"/>
</dbReference>
<dbReference type="SUPFAM" id="SSF47986">
    <property type="entry name" value="DEATH domain"/>
    <property type="match status" value="1"/>
</dbReference>
<dbReference type="OrthoDB" id="6078042at2759"/>
<dbReference type="PROSITE" id="PS50017">
    <property type="entry name" value="DEATH_DOMAIN"/>
    <property type="match status" value="1"/>
</dbReference>
<dbReference type="EnsemblMetazoa" id="XM_030997843">
    <property type="protein sequence ID" value="XP_030853703"/>
    <property type="gene ID" value="LOC105438652"/>
</dbReference>
<feature type="domain" description="TIR" evidence="4">
    <location>
        <begin position="915"/>
        <end position="1049"/>
    </location>
</feature>
<dbReference type="InterPro" id="IPR011029">
    <property type="entry name" value="DEATH-like_dom_sf"/>
</dbReference>
<dbReference type="GO" id="GO:0007165">
    <property type="term" value="P:signal transduction"/>
    <property type="evidence" value="ECO:0007669"/>
    <property type="project" value="InterPro"/>
</dbReference>
<feature type="region of interest" description="Disordered" evidence="2">
    <location>
        <begin position="1053"/>
        <end position="1175"/>
    </location>
</feature>
<protein>
    <recommendedName>
        <fullName evidence="8">Death domain-containing protein</fullName>
    </recommendedName>
</protein>
<dbReference type="InterPro" id="IPR000727">
    <property type="entry name" value="T_SNARE_dom"/>
</dbReference>
<dbReference type="Gene3D" id="1.10.533.10">
    <property type="entry name" value="Death Domain, Fas"/>
    <property type="match status" value="1"/>
</dbReference>
<reference evidence="6" key="2">
    <citation type="submission" date="2021-01" db="UniProtKB">
        <authorList>
            <consortium name="EnsemblMetazoa"/>
        </authorList>
    </citation>
    <scope>IDENTIFICATION</scope>
</reference>
<evidence type="ECO:0000256" key="2">
    <source>
        <dbReference type="SAM" id="MobiDB-lite"/>
    </source>
</evidence>
<keyword evidence="7" id="KW-1185">Reference proteome</keyword>
<feature type="compositionally biased region" description="Pro residues" evidence="2">
    <location>
        <begin position="1136"/>
        <end position="1146"/>
    </location>
</feature>
<dbReference type="InterPro" id="IPR016024">
    <property type="entry name" value="ARM-type_fold"/>
</dbReference>
<reference evidence="7" key="1">
    <citation type="submission" date="2015-02" db="EMBL/GenBank/DDBJ databases">
        <title>Genome sequencing for Strongylocentrotus purpuratus.</title>
        <authorList>
            <person name="Murali S."/>
            <person name="Liu Y."/>
            <person name="Vee V."/>
            <person name="English A."/>
            <person name="Wang M."/>
            <person name="Skinner E."/>
            <person name="Han Y."/>
            <person name="Muzny D.M."/>
            <person name="Worley K.C."/>
            <person name="Gibbs R.A."/>
        </authorList>
    </citation>
    <scope>NUCLEOTIDE SEQUENCE</scope>
</reference>
<dbReference type="RefSeq" id="XP_030853703.1">
    <property type="nucleotide sequence ID" value="XM_030997843.1"/>
</dbReference>
<dbReference type="InterPro" id="IPR000488">
    <property type="entry name" value="Death_dom"/>
</dbReference>
<dbReference type="AlphaFoldDB" id="A0A7M7PMM3"/>
<dbReference type="SUPFAM" id="SSF52200">
    <property type="entry name" value="Toll/Interleukin receptor TIR domain"/>
    <property type="match status" value="2"/>
</dbReference>
<dbReference type="Gene3D" id="3.40.50.10140">
    <property type="entry name" value="Toll/interleukin-1 receptor homology (TIR) domain"/>
    <property type="match status" value="2"/>
</dbReference>
<keyword evidence="1" id="KW-0175">Coiled coil</keyword>
<evidence type="ECO:0000313" key="6">
    <source>
        <dbReference type="EnsemblMetazoa" id="XP_030853703"/>
    </source>
</evidence>
<dbReference type="KEGG" id="spu:105438652"/>
<evidence type="ECO:0000259" key="4">
    <source>
        <dbReference type="PROSITE" id="PS50104"/>
    </source>
</evidence>
<dbReference type="OMA" id="WHTITWE"/>
<dbReference type="SMART" id="SM00005">
    <property type="entry name" value="DEATH"/>
    <property type="match status" value="1"/>
</dbReference>
<name>A0A7M7PMM3_STRPU</name>
<feature type="domain" description="Death" evidence="3">
    <location>
        <begin position="644"/>
        <end position="709"/>
    </location>
</feature>
<dbReference type="InParanoid" id="A0A7M7PMM3"/>
<dbReference type="GeneID" id="105438652"/>
<dbReference type="SUPFAM" id="SSF48371">
    <property type="entry name" value="ARM repeat"/>
    <property type="match status" value="1"/>
</dbReference>
<evidence type="ECO:0008006" key="8">
    <source>
        <dbReference type="Google" id="ProtNLM"/>
    </source>
</evidence>
<feature type="domain" description="T-SNARE coiled-coil homology" evidence="5">
    <location>
        <begin position="563"/>
        <end position="625"/>
    </location>
</feature>
<evidence type="ECO:0000259" key="5">
    <source>
        <dbReference type="PROSITE" id="PS50192"/>
    </source>
</evidence>
<feature type="domain" description="TIR" evidence="4">
    <location>
        <begin position="726"/>
        <end position="839"/>
    </location>
</feature>
<dbReference type="PROSITE" id="PS50192">
    <property type="entry name" value="T_SNARE"/>
    <property type="match status" value="1"/>
</dbReference>
<sequence length="1175" mass="133289">MAEKYEELKKQMTNKSVNPAKYLPRVIEEIKKDDSKEFAEACRYELRDDIIDGVKAAKNKHEKLMIELCIECMKKKTQPYYELAKKIFDEKAVVRWKGHEGAIEQMIRILEEPIEWEPTDREEEDIEEKHVSWDNQGRALKDAVEEMIKACSRDKMIKKVAPSFSRLLSSAIKSGSDMHIVVAIAIVGTSEMEWEGYEKLIPDVLEAYDKWLRGDNIDLEENRDHRDLAGSVTGYGTLLENAGKSSVPHLKSLMEYCMDQELEGDEQPLSVHGRILQNIITGFIMRNTQKVKIFKDLLPYVVKLLSCDVKDLESMAGYAIGTVYQNGELLAPYGDDIADAYLDNKCEGTTVGMALKGIFQYKPEVVLSRVDRIFEKMDDMGSSDKMYLYMLLDDVGKKDAEVLVPHIDLMFEDICDTSLSTMAFMTLANISIDHAKHFVKHLDRCVKAWEQIPHTVASACKTIASIGRLNKKEAERCLKIFFGKVNSIDPMWISVILMEVKRIGQAHKECLDVYRPQIEKLKTCQQMGVPDMVQSMIDFLDDRSLHGLSEEVAEQREDIDNLDSRVTNTENDVTRIDETVAQQGDEIQNVKNEVNEQGERLDELKEVVDETVEKVEEIDHKTITNAPKWSRDVSKLLNPEHEHDWRFLAVRLGYSGEDIRNWALSPDPTMAILAEWYTTHKSSDATYAILSALEDMGRTDAAEIITQSLEQAELLVPQAPPDESEKPPTVFLSYQWDHQLEVKAIKKHLEMAGFPCWMDIGQMGGGDQLFSKISQGMRSSKLVLCMVTEKYSNSENCNKEVNLANLLNKPIIPILIDQTQWPPQGAMSMLFAQLLYIQFYNDKEYVRGEKFWEDAKFSELLGQISYHANPDESMISDEYRDWIPQVEDKPVTVKKVSEEAKSSPAQQNQTMESTEAPSIFISYQWDKQTEIKRLFSRLTGLGYHCWLDINQMGGGDPLYSKIDKGVRNAKVVVSCVTPKYSLSANCRREVSLSDALRKPIIPLLLEEMTWPPEGPMSMTFTQLLYIDFTKETTQASFEDEKFEELIEKIKEHAEPTLQVVPAGEQDQTKVTSQEQSPTPTPKDEGTAETSVTKDIPPSADASDSDTKPVEEVLVAVERSATPHEQAPLQQQNSPAEAPPAEQPPPKQSDKSPVKKPSSPSLPEKKNKKSSTCLLL</sequence>
<evidence type="ECO:0000259" key="3">
    <source>
        <dbReference type="PROSITE" id="PS50017"/>
    </source>
</evidence>
<dbReference type="InterPro" id="IPR035897">
    <property type="entry name" value="Toll_tir_struct_dom_sf"/>
</dbReference>
<dbReference type="PANTHER" id="PTHR47508">
    <property type="entry name" value="SAM DOMAIN-CONTAINING PROTEIN-RELATED"/>
    <property type="match status" value="1"/>
</dbReference>
<dbReference type="Pfam" id="PF00531">
    <property type="entry name" value="Death"/>
    <property type="match status" value="1"/>
</dbReference>
<dbReference type="PANTHER" id="PTHR47508:SF1">
    <property type="entry name" value="NON-SPECIFIC SERINE_THREONINE PROTEIN KINASE"/>
    <property type="match status" value="1"/>
</dbReference>
<feature type="coiled-coil region" evidence="1">
    <location>
        <begin position="545"/>
        <end position="621"/>
    </location>
</feature>
<feature type="compositionally biased region" description="Polar residues" evidence="2">
    <location>
        <begin position="1068"/>
        <end position="1077"/>
    </location>
</feature>